<dbReference type="EC" id="7.1.1.-" evidence="6"/>
<feature type="transmembrane region" description="Helical" evidence="6">
    <location>
        <begin position="367"/>
        <end position="385"/>
    </location>
</feature>
<gene>
    <name evidence="9" type="primary">nuoN-1_2</name>
    <name evidence="6" type="synonym">nuoN</name>
    <name evidence="9" type="ORF">KSF_112110</name>
</gene>
<evidence type="ECO:0000256" key="1">
    <source>
        <dbReference type="ARBA" id="ARBA00004127"/>
    </source>
</evidence>
<keyword evidence="6" id="KW-0813">Transport</keyword>
<organism evidence="9 10">
    <name type="scientific">Reticulibacter mediterranei</name>
    <dbReference type="NCBI Taxonomy" id="2778369"/>
    <lineage>
        <taxon>Bacteria</taxon>
        <taxon>Bacillati</taxon>
        <taxon>Chloroflexota</taxon>
        <taxon>Ktedonobacteria</taxon>
        <taxon>Ktedonobacterales</taxon>
        <taxon>Reticulibacteraceae</taxon>
        <taxon>Reticulibacter</taxon>
    </lineage>
</organism>
<dbReference type="GO" id="GO:0005886">
    <property type="term" value="C:plasma membrane"/>
    <property type="evidence" value="ECO:0007669"/>
    <property type="project" value="UniProtKB-SubCell"/>
</dbReference>
<keyword evidence="3 6" id="KW-0812">Transmembrane</keyword>
<feature type="transmembrane region" description="Helical" evidence="6">
    <location>
        <begin position="240"/>
        <end position="264"/>
    </location>
</feature>
<dbReference type="HAMAP" id="MF_00445">
    <property type="entry name" value="NDH1_NuoN_1"/>
    <property type="match status" value="1"/>
</dbReference>
<sequence>MGGMQGGMELWAIVPEMTLGVLVLLLLPLGPFLPPARKYLTTTFALIGLGVVAVESSFMLSFRMQPIFLGTYAVDPFAVYFKLFAVVTTAFVLLATESHFRGRPHEGEVPALLLLTCLGIMCLTASQNLALIALFIQLVTVGSYILIGIAKESRLATEAALKMFLFSAAVGAVMVYGMALLFGLTGTLDLLQLARTLPSMPVVTVIAAFCLVLVGYGFEVTLVPFHTWAPDAYQGASTPIAGFLSVGPKAAGVAVLLRTLFVAFPHGLGYWPELFAVLAAVTMTVGNIFALRQTSVKRLLAYSSIGQVGYVLVGVAAAQNSPFAIPGMLIYLAVYLFMNLGAFLAVDAMERQVQSDSLVKFAGLGRRLPFSATVLAVCILALAGFPPFGSFVGKVMLFSATLDMGWTWLAVVMLLNIGLSLYYYIRVLVPLYLRSSKEQGLQREPFLLRVALFLLASGVLLSGLFPQLWVAFATHTSLLLR</sequence>
<dbReference type="GO" id="GO:0008137">
    <property type="term" value="F:NADH dehydrogenase (ubiquinone) activity"/>
    <property type="evidence" value="ECO:0007669"/>
    <property type="project" value="InterPro"/>
</dbReference>
<feature type="transmembrane region" description="Helical" evidence="6">
    <location>
        <begin position="12"/>
        <end position="32"/>
    </location>
</feature>
<keyword evidence="6" id="KW-0830">Ubiquinone</keyword>
<keyword evidence="4 6" id="KW-1133">Transmembrane helix</keyword>
<dbReference type="Pfam" id="PF00361">
    <property type="entry name" value="Proton_antipo_M"/>
    <property type="match status" value="1"/>
</dbReference>
<keyword evidence="6" id="KW-1278">Translocase</keyword>
<feature type="transmembrane region" description="Helical" evidence="6">
    <location>
        <begin position="202"/>
        <end position="228"/>
    </location>
</feature>
<evidence type="ECO:0000256" key="2">
    <source>
        <dbReference type="ARBA" id="ARBA00022475"/>
    </source>
</evidence>
<name>A0A8J3IV01_9CHLR</name>
<dbReference type="EMBL" id="BNJK01000004">
    <property type="protein sequence ID" value="GHP01164.1"/>
    <property type="molecule type" value="Genomic_DNA"/>
</dbReference>
<comment type="subcellular location">
    <subcellularLocation>
        <location evidence="6">Cell membrane</location>
        <topology evidence="6">Multi-pass membrane protein</topology>
    </subcellularLocation>
    <subcellularLocation>
        <location evidence="1">Endomembrane system</location>
        <topology evidence="1">Multi-pass membrane protein</topology>
    </subcellularLocation>
    <subcellularLocation>
        <location evidence="7">Membrane</location>
        <topology evidence="7">Multi-pass membrane protein</topology>
    </subcellularLocation>
</comment>
<proteinExistence type="inferred from homology"/>
<evidence type="ECO:0000313" key="10">
    <source>
        <dbReference type="Proteomes" id="UP000597444"/>
    </source>
</evidence>
<feature type="transmembrane region" description="Helical" evidence="6">
    <location>
        <begin position="299"/>
        <end position="317"/>
    </location>
</feature>
<evidence type="ECO:0000259" key="8">
    <source>
        <dbReference type="Pfam" id="PF00361"/>
    </source>
</evidence>
<keyword evidence="6" id="KW-0520">NAD</keyword>
<reference evidence="9" key="1">
    <citation type="submission" date="2020-10" db="EMBL/GenBank/DDBJ databases">
        <title>Taxonomic study of unclassified bacteria belonging to the class Ktedonobacteria.</title>
        <authorList>
            <person name="Yabe S."/>
            <person name="Wang C.M."/>
            <person name="Zheng Y."/>
            <person name="Sakai Y."/>
            <person name="Cavaletti L."/>
            <person name="Monciardini P."/>
            <person name="Donadio S."/>
        </authorList>
    </citation>
    <scope>NUCLEOTIDE SEQUENCE</scope>
    <source>
        <strain evidence="9">ID150040</strain>
    </source>
</reference>
<evidence type="ECO:0000256" key="3">
    <source>
        <dbReference type="ARBA" id="ARBA00022692"/>
    </source>
</evidence>
<dbReference type="GO" id="GO:0012505">
    <property type="term" value="C:endomembrane system"/>
    <property type="evidence" value="ECO:0007669"/>
    <property type="project" value="UniProtKB-SubCell"/>
</dbReference>
<dbReference type="InterPro" id="IPR001750">
    <property type="entry name" value="ND/Mrp_TM"/>
</dbReference>
<dbReference type="PANTHER" id="PTHR22773">
    <property type="entry name" value="NADH DEHYDROGENASE"/>
    <property type="match status" value="1"/>
</dbReference>
<accession>A0A8J3IV01</accession>
<dbReference type="RefSeq" id="WP_220211722.1">
    <property type="nucleotide sequence ID" value="NZ_BNJK01000004.1"/>
</dbReference>
<feature type="transmembrane region" description="Helical" evidence="6">
    <location>
        <begin position="44"/>
        <end position="65"/>
    </location>
</feature>
<dbReference type="GO" id="GO:0050136">
    <property type="term" value="F:NADH dehydrogenase (quinone) (non-electrogenic) activity"/>
    <property type="evidence" value="ECO:0007669"/>
    <property type="project" value="UniProtKB-UniRule"/>
</dbReference>
<comment type="catalytic activity">
    <reaction evidence="6">
        <text>a quinone + NADH + 5 H(+)(in) = a quinol + NAD(+) + 4 H(+)(out)</text>
        <dbReference type="Rhea" id="RHEA:57888"/>
        <dbReference type="ChEBI" id="CHEBI:15378"/>
        <dbReference type="ChEBI" id="CHEBI:24646"/>
        <dbReference type="ChEBI" id="CHEBI:57540"/>
        <dbReference type="ChEBI" id="CHEBI:57945"/>
        <dbReference type="ChEBI" id="CHEBI:132124"/>
    </reaction>
</comment>
<evidence type="ECO:0000313" key="9">
    <source>
        <dbReference type="EMBL" id="GHP01164.1"/>
    </source>
</evidence>
<feature type="transmembrane region" description="Helical" evidence="6">
    <location>
        <begin position="107"/>
        <end position="126"/>
    </location>
</feature>
<comment type="similarity">
    <text evidence="6">Belongs to the complex I subunit 2 family.</text>
</comment>
<dbReference type="InterPro" id="IPR010096">
    <property type="entry name" value="NADH-Q_OxRdtase_suN/2"/>
</dbReference>
<comment type="function">
    <text evidence="6">NDH-1 shuttles electrons from NADH, via FMN and iron-sulfur (Fe-S) centers, to quinones in the respiratory chain. The immediate electron acceptor for the enzyme in this species is believed to be ubiquinone. Couples the redox reaction to proton translocation (for every two electrons transferred, four hydrogen ions are translocated across the cytoplasmic membrane), and thus conserves the redox energy in a proton gradient.</text>
</comment>
<feature type="transmembrane region" description="Helical" evidence="6">
    <location>
        <begin position="323"/>
        <end position="346"/>
    </location>
</feature>
<keyword evidence="6" id="KW-0874">Quinone</keyword>
<feature type="domain" description="NADH:quinone oxidoreductase/Mrp antiporter transmembrane" evidence="8">
    <location>
        <begin position="126"/>
        <end position="418"/>
    </location>
</feature>
<feature type="transmembrane region" description="Helical" evidence="6">
    <location>
        <begin position="405"/>
        <end position="425"/>
    </location>
</feature>
<protein>
    <recommendedName>
        <fullName evidence="6">NADH-quinone oxidoreductase subunit N</fullName>
        <ecNumber evidence="6">7.1.1.-</ecNumber>
    </recommendedName>
    <alternativeName>
        <fullName evidence="6">NADH dehydrogenase I subunit N</fullName>
    </alternativeName>
    <alternativeName>
        <fullName evidence="6">NDH-1 subunit N</fullName>
    </alternativeName>
</protein>
<evidence type="ECO:0000256" key="6">
    <source>
        <dbReference type="HAMAP-Rule" id="MF_00445"/>
    </source>
</evidence>
<keyword evidence="2 6" id="KW-1003">Cell membrane</keyword>
<dbReference type="Proteomes" id="UP000597444">
    <property type="component" value="Unassembled WGS sequence"/>
</dbReference>
<feature type="transmembrane region" description="Helical" evidence="6">
    <location>
        <begin position="446"/>
        <end position="472"/>
    </location>
</feature>
<evidence type="ECO:0000256" key="7">
    <source>
        <dbReference type="RuleBase" id="RU000320"/>
    </source>
</evidence>
<keyword evidence="5 6" id="KW-0472">Membrane</keyword>
<feature type="transmembrane region" description="Helical" evidence="6">
    <location>
        <begin position="270"/>
        <end position="290"/>
    </location>
</feature>
<comment type="subunit">
    <text evidence="6">NDH-1 is composed of 14 different subunits. Subunits NuoA, H, J, K, L, M, N constitute the membrane sector of the complex.</text>
</comment>
<dbReference type="AlphaFoldDB" id="A0A8J3IV01"/>
<feature type="transmembrane region" description="Helical" evidence="6">
    <location>
        <begin position="132"/>
        <end position="151"/>
    </location>
</feature>
<evidence type="ECO:0000256" key="4">
    <source>
        <dbReference type="ARBA" id="ARBA00022989"/>
    </source>
</evidence>
<dbReference type="GO" id="GO:0042773">
    <property type="term" value="P:ATP synthesis coupled electron transport"/>
    <property type="evidence" value="ECO:0007669"/>
    <property type="project" value="InterPro"/>
</dbReference>
<evidence type="ECO:0000256" key="5">
    <source>
        <dbReference type="ARBA" id="ARBA00023136"/>
    </source>
</evidence>
<feature type="transmembrane region" description="Helical" evidence="6">
    <location>
        <begin position="163"/>
        <end position="182"/>
    </location>
</feature>
<keyword evidence="10" id="KW-1185">Reference proteome</keyword>
<feature type="transmembrane region" description="Helical" evidence="6">
    <location>
        <begin position="77"/>
        <end position="95"/>
    </location>
</feature>
<dbReference type="GO" id="GO:0048038">
    <property type="term" value="F:quinone binding"/>
    <property type="evidence" value="ECO:0007669"/>
    <property type="project" value="UniProtKB-KW"/>
</dbReference>
<comment type="caution">
    <text evidence="9">The sequence shown here is derived from an EMBL/GenBank/DDBJ whole genome shotgun (WGS) entry which is preliminary data.</text>
</comment>